<accession>A0ACC3B4D4</accession>
<gene>
    <name evidence="1" type="ORF">N8T08_004509</name>
</gene>
<dbReference type="Proteomes" id="UP001177260">
    <property type="component" value="Unassembled WGS sequence"/>
</dbReference>
<sequence>MVFSSSPGSICCNLRLDQPCIFLPSTHQAEAKPSISGVFYLSISSNTAIRGISVHIKGQTNLPFQEGLFSSTCHEEITFVRSQRLAASKKLASFTLPAGQYEFPFDVPLDPNMHDTITGPGHSYHSYQITEDLADTTIPYSVSISHKKIPFGSTFPVNFWMAPLDKGLRMKAIKIAVVEKHSIKIDAPAAYATRYGVRYLTSAKDHVVLSERHDEQEEDYLVAASEMFDIEWSTTKAVALPKSLEKCTQRVRSNHIQVHHELVFTVELVNAKGNLSIISGALPFNIVILPQSVTPDGLANGFEIEEFSYDYDSPPPLYGAHMTDPLLCGNLADLELCARGPYSLVTSDLTS</sequence>
<organism evidence="1 2">
    <name type="scientific">Aspergillus melleus</name>
    <dbReference type="NCBI Taxonomy" id="138277"/>
    <lineage>
        <taxon>Eukaryota</taxon>
        <taxon>Fungi</taxon>
        <taxon>Dikarya</taxon>
        <taxon>Ascomycota</taxon>
        <taxon>Pezizomycotina</taxon>
        <taxon>Eurotiomycetes</taxon>
        <taxon>Eurotiomycetidae</taxon>
        <taxon>Eurotiales</taxon>
        <taxon>Aspergillaceae</taxon>
        <taxon>Aspergillus</taxon>
        <taxon>Aspergillus subgen. Circumdati</taxon>
    </lineage>
</organism>
<comment type="caution">
    <text evidence="1">The sequence shown here is derived from an EMBL/GenBank/DDBJ whole genome shotgun (WGS) entry which is preliminary data.</text>
</comment>
<protein>
    <submittedName>
        <fullName evidence="1">Uncharacterized protein</fullName>
    </submittedName>
</protein>
<evidence type="ECO:0000313" key="2">
    <source>
        <dbReference type="Proteomes" id="UP001177260"/>
    </source>
</evidence>
<keyword evidence="2" id="KW-1185">Reference proteome</keyword>
<name>A0ACC3B4D4_9EURO</name>
<proteinExistence type="predicted"/>
<evidence type="ECO:0000313" key="1">
    <source>
        <dbReference type="EMBL" id="KAK1145080.1"/>
    </source>
</evidence>
<reference evidence="1 2" key="1">
    <citation type="journal article" date="2023" name="ACS Omega">
        <title>Identification of the Neoaspergillic Acid Biosynthesis Gene Cluster by Establishing an In Vitro CRISPR-Ribonucleoprotein Genetic System in Aspergillus melleus.</title>
        <authorList>
            <person name="Yuan B."/>
            <person name="Grau M.F."/>
            <person name="Murata R.M."/>
            <person name="Torok T."/>
            <person name="Venkateswaran K."/>
            <person name="Stajich J.E."/>
            <person name="Wang C.C.C."/>
        </authorList>
    </citation>
    <scope>NUCLEOTIDE SEQUENCE [LARGE SCALE GENOMIC DNA]</scope>
    <source>
        <strain evidence="1 2">IMV 1140</strain>
    </source>
</reference>
<dbReference type="EMBL" id="JAOPJF010000026">
    <property type="protein sequence ID" value="KAK1145080.1"/>
    <property type="molecule type" value="Genomic_DNA"/>
</dbReference>